<protein>
    <submittedName>
        <fullName evidence="3">Coiled-coil domain-containing protein 177-like</fullName>
    </submittedName>
</protein>
<evidence type="ECO:0000313" key="3">
    <source>
        <dbReference type="Ensembl" id="ENSORLP00020015222.1"/>
    </source>
</evidence>
<feature type="region of interest" description="Disordered" evidence="2">
    <location>
        <begin position="298"/>
        <end position="355"/>
    </location>
</feature>
<feature type="region of interest" description="Disordered" evidence="2">
    <location>
        <begin position="139"/>
        <end position="164"/>
    </location>
</feature>
<evidence type="ECO:0000256" key="2">
    <source>
        <dbReference type="SAM" id="MobiDB-lite"/>
    </source>
</evidence>
<feature type="region of interest" description="Disordered" evidence="2">
    <location>
        <begin position="1"/>
        <end position="36"/>
    </location>
</feature>
<feature type="compositionally biased region" description="Basic and acidic residues" evidence="2">
    <location>
        <begin position="298"/>
        <end position="335"/>
    </location>
</feature>
<dbReference type="PANTHER" id="PTHR33663">
    <property type="entry name" value="COILED-COIL DOMAIN-CONTAINING PROTEIN 177"/>
    <property type="match status" value="1"/>
</dbReference>
<feature type="region of interest" description="Disordered" evidence="2">
    <location>
        <begin position="453"/>
        <end position="483"/>
    </location>
</feature>
<keyword evidence="1" id="KW-0175">Coiled coil</keyword>
<sequence length="558" mass="66033">MAGLGFGCGSPSLKNFGSDRAEKGSHVPSSSRDPCAGLKPVQLLIKSLNELSAGQRRSAVPFETMTVLHESYGKERSKLLQKKREDGTGEAWRADDAACRSEEKPGPGRNHSSSDEPQMAGPVPYAELCFKGKTSCRSNSSVAERRDPDRSKSSSFSLGDLRHSPSTEMRIKTLATEIQKKMCVTVSERDQKIAALMLVKHEEQQERLRLCQQEEQKREEAQKQAEFLQEQAERQRRKKLKHRLKCWHHELEARRRRRERQEQKKAGQLEQEVLLQEDRWRRLKEEVDAKRREKIEAAQKEAEVRKRHQEKQLRKEEEKEEKEREKERQVAVKKEVRARKSKVQQEQRERRRLQEENRREQLRHILLKKQVEQKMEEEEAQVRSALERKFQHFSEKRAQVAEAQRRELQERSVREEEQIQRAQLRAELQSLQRLTHRQMLVQLSQRRVENAALHASSLQRSRAQQVRQHSNHRQARHRRIRDQIQEEEQAVTKARENLVSEKERKRERLQRQREQIQEEAQRLARASFHMRESVRQQRDTRTFDRMVLEAQLAASITA</sequence>
<dbReference type="Proteomes" id="UP000265180">
    <property type="component" value="Chromosome 15"/>
</dbReference>
<reference evidence="3" key="4">
    <citation type="submission" date="2025-09" db="UniProtKB">
        <authorList>
            <consortium name="Ensembl"/>
        </authorList>
    </citation>
    <scope>IDENTIFICATION</scope>
    <source>
        <strain evidence="3">HNI</strain>
    </source>
</reference>
<reference evidence="3 4" key="2">
    <citation type="submission" date="2017-04" db="EMBL/GenBank/DDBJ databases">
        <title>CpG methylation of centromeres and impact of large insertions on vertebrate speciation.</title>
        <authorList>
            <person name="Ichikawa K."/>
            <person name="Yoshimura J."/>
            <person name="Morishita S."/>
        </authorList>
    </citation>
    <scope>NUCLEOTIDE SEQUENCE</scope>
    <source>
        <strain evidence="3 4">HNI</strain>
    </source>
</reference>
<feature type="compositionally biased region" description="Basic and acidic residues" evidence="2">
    <location>
        <begin position="71"/>
        <end position="106"/>
    </location>
</feature>
<dbReference type="PANTHER" id="PTHR33663:SF3">
    <property type="entry name" value="COILED-COIL DOMAIN-CONTAINING PROTEIN 185"/>
    <property type="match status" value="1"/>
</dbReference>
<reference evidence="3" key="3">
    <citation type="submission" date="2025-08" db="UniProtKB">
        <authorList>
            <consortium name="Ensembl"/>
        </authorList>
    </citation>
    <scope>IDENTIFICATION</scope>
    <source>
        <strain evidence="3">HNI</strain>
    </source>
</reference>
<feature type="compositionally biased region" description="Polar residues" evidence="2">
    <location>
        <begin position="456"/>
        <end position="468"/>
    </location>
</feature>
<accession>A0A3P9L3P7</accession>
<dbReference type="AlphaFoldDB" id="A0A3P9L3P7"/>
<reference key="1">
    <citation type="journal article" date="2007" name="Nature">
        <title>The medaka draft genome and insights into vertebrate genome evolution.</title>
        <authorList>
            <person name="Kasahara M."/>
            <person name="Naruse K."/>
            <person name="Sasaki S."/>
            <person name="Nakatani Y."/>
            <person name="Qu W."/>
            <person name="Ahsan B."/>
            <person name="Yamada T."/>
            <person name="Nagayasu Y."/>
            <person name="Doi K."/>
            <person name="Kasai Y."/>
            <person name="Jindo T."/>
            <person name="Kobayashi D."/>
            <person name="Shimada A."/>
            <person name="Toyoda A."/>
            <person name="Kuroki Y."/>
            <person name="Fujiyama A."/>
            <person name="Sasaki T."/>
            <person name="Shimizu A."/>
            <person name="Asakawa S."/>
            <person name="Shimizu N."/>
            <person name="Hashimoto S."/>
            <person name="Yang J."/>
            <person name="Lee Y."/>
            <person name="Matsushima K."/>
            <person name="Sugano S."/>
            <person name="Sakaizumi M."/>
            <person name="Narita T."/>
            <person name="Ohishi K."/>
            <person name="Haga S."/>
            <person name="Ohta F."/>
            <person name="Nomoto H."/>
            <person name="Nogata K."/>
            <person name="Morishita T."/>
            <person name="Endo T."/>
            <person name="Shin-I T."/>
            <person name="Takeda H."/>
            <person name="Morishita S."/>
            <person name="Kohara Y."/>
        </authorList>
    </citation>
    <scope>NUCLEOTIDE SEQUENCE [LARGE SCALE GENOMIC DNA]</scope>
    <source>
        <strain>Hd-rR</strain>
    </source>
</reference>
<feature type="compositionally biased region" description="Basic and acidic residues" evidence="2">
    <location>
        <begin position="143"/>
        <end position="152"/>
    </location>
</feature>
<feature type="compositionally biased region" description="Basic and acidic residues" evidence="2">
    <location>
        <begin position="343"/>
        <end position="355"/>
    </location>
</feature>
<name>A0A3P9L3P7_ORYLA</name>
<proteinExistence type="predicted"/>
<evidence type="ECO:0000313" key="4">
    <source>
        <dbReference type="Proteomes" id="UP000265180"/>
    </source>
</evidence>
<evidence type="ECO:0000256" key="1">
    <source>
        <dbReference type="SAM" id="Coils"/>
    </source>
</evidence>
<feature type="region of interest" description="Disordered" evidence="2">
    <location>
        <begin position="71"/>
        <end position="122"/>
    </location>
</feature>
<dbReference type="Ensembl" id="ENSORLT00020033361.1">
    <property type="protein sequence ID" value="ENSORLP00020015222.1"/>
    <property type="gene ID" value="ENSORLG00020016213.1"/>
</dbReference>
<dbReference type="InterPro" id="IPR029090">
    <property type="entry name" value="DUF4659"/>
</dbReference>
<feature type="coiled-coil region" evidence="1">
    <location>
        <begin position="204"/>
        <end position="245"/>
    </location>
</feature>
<dbReference type="Pfam" id="PF15558">
    <property type="entry name" value="DUF4659"/>
    <property type="match status" value="1"/>
</dbReference>
<feature type="compositionally biased region" description="Basic residues" evidence="2">
    <location>
        <begin position="469"/>
        <end position="480"/>
    </location>
</feature>
<organism evidence="3 4">
    <name type="scientific">Oryzias latipes</name>
    <name type="common">Japanese rice fish</name>
    <name type="synonym">Japanese killifish</name>
    <dbReference type="NCBI Taxonomy" id="8090"/>
    <lineage>
        <taxon>Eukaryota</taxon>
        <taxon>Metazoa</taxon>
        <taxon>Chordata</taxon>
        <taxon>Craniata</taxon>
        <taxon>Vertebrata</taxon>
        <taxon>Euteleostomi</taxon>
        <taxon>Actinopterygii</taxon>
        <taxon>Neopterygii</taxon>
        <taxon>Teleostei</taxon>
        <taxon>Neoteleostei</taxon>
        <taxon>Acanthomorphata</taxon>
        <taxon>Ovalentaria</taxon>
        <taxon>Atherinomorphae</taxon>
        <taxon>Beloniformes</taxon>
        <taxon>Adrianichthyidae</taxon>
        <taxon>Oryziinae</taxon>
        <taxon>Oryzias</taxon>
    </lineage>
</organism>